<protein>
    <submittedName>
        <fullName evidence="1">Helicase</fullName>
    </submittedName>
</protein>
<evidence type="ECO:0000313" key="2">
    <source>
        <dbReference type="Proteomes" id="UP000471360"/>
    </source>
</evidence>
<sequence>MKILSNHRATPEQLPIVSRNTPGIVVIRGAAGSGKTTSALLRLTAIVNALTYRRNLNNETTPIKTLVLSFNRTLAVYIEGLINDSIQAKAIPVVVENDTFANWTRRHINTRLISDVNRDSYLLQI</sequence>
<dbReference type="AlphaFoldDB" id="A0A8T6QHW2"/>
<proteinExistence type="predicted"/>
<feature type="non-terminal residue" evidence="1">
    <location>
        <position position="125"/>
    </location>
</feature>
<organism evidence="1 2">
    <name type="scientific">Escherichia coli</name>
    <dbReference type="NCBI Taxonomy" id="562"/>
    <lineage>
        <taxon>Bacteria</taxon>
        <taxon>Pseudomonadati</taxon>
        <taxon>Pseudomonadota</taxon>
        <taxon>Gammaproteobacteria</taxon>
        <taxon>Enterobacterales</taxon>
        <taxon>Enterobacteriaceae</taxon>
        <taxon>Escherichia</taxon>
    </lineage>
</organism>
<keyword evidence="1" id="KW-0378">Hydrolase</keyword>
<gene>
    <name evidence="1" type="ORF">G3W53_31420</name>
</gene>
<reference evidence="1 2" key="1">
    <citation type="submission" date="2020-02" db="EMBL/GenBank/DDBJ databases">
        <authorList>
            <person name="Subbiah M."/>
            <person name="Call D."/>
        </authorList>
    </citation>
    <scope>NUCLEOTIDE SEQUENCE [LARGE SCALE GENOMIC DNA]</scope>
    <source>
        <strain evidence="1 2">8375wB1</strain>
    </source>
</reference>
<dbReference type="GO" id="GO:0004386">
    <property type="term" value="F:helicase activity"/>
    <property type="evidence" value="ECO:0007669"/>
    <property type="project" value="UniProtKB-KW"/>
</dbReference>
<dbReference type="EMBL" id="JAAGYP010000790">
    <property type="protein sequence ID" value="NEN74425.1"/>
    <property type="molecule type" value="Genomic_DNA"/>
</dbReference>
<dbReference type="InterPro" id="IPR027417">
    <property type="entry name" value="P-loop_NTPase"/>
</dbReference>
<keyword evidence="1" id="KW-0067">ATP-binding</keyword>
<keyword evidence="1" id="KW-0547">Nucleotide-binding</keyword>
<dbReference type="SUPFAM" id="SSF52540">
    <property type="entry name" value="P-loop containing nucleoside triphosphate hydrolases"/>
    <property type="match status" value="1"/>
</dbReference>
<keyword evidence="1" id="KW-0347">Helicase</keyword>
<dbReference type="Gene3D" id="3.40.50.300">
    <property type="entry name" value="P-loop containing nucleotide triphosphate hydrolases"/>
    <property type="match status" value="1"/>
</dbReference>
<name>A0A8T6QHW2_ECOLX</name>
<comment type="caution">
    <text evidence="1">The sequence shown here is derived from an EMBL/GenBank/DDBJ whole genome shotgun (WGS) entry which is preliminary data.</text>
</comment>
<dbReference type="Proteomes" id="UP000471360">
    <property type="component" value="Unassembled WGS sequence"/>
</dbReference>
<accession>A0A8T6QHW2</accession>
<evidence type="ECO:0000313" key="1">
    <source>
        <dbReference type="EMBL" id="NEN74425.1"/>
    </source>
</evidence>